<protein>
    <submittedName>
        <fullName evidence="1">Uncharacterized protein</fullName>
    </submittedName>
</protein>
<dbReference type="AlphaFoldDB" id="A0A0E9QA68"/>
<reference evidence="1" key="2">
    <citation type="journal article" date="2015" name="Fish Shellfish Immunol.">
        <title>Early steps in the European eel (Anguilla anguilla)-Vibrio vulnificus interaction in the gills: Role of the RtxA13 toxin.</title>
        <authorList>
            <person name="Callol A."/>
            <person name="Pajuelo D."/>
            <person name="Ebbesson L."/>
            <person name="Teles M."/>
            <person name="MacKenzie S."/>
            <person name="Amaro C."/>
        </authorList>
    </citation>
    <scope>NUCLEOTIDE SEQUENCE</scope>
</reference>
<dbReference type="EMBL" id="GBXM01095160">
    <property type="protein sequence ID" value="JAH13417.1"/>
    <property type="molecule type" value="Transcribed_RNA"/>
</dbReference>
<sequence length="38" mass="4399">MPSGSGERPLRSLSLTAQIKQNFQVMHTFTFHCTDYIR</sequence>
<name>A0A0E9QA68_ANGAN</name>
<reference evidence="1" key="1">
    <citation type="submission" date="2014-11" db="EMBL/GenBank/DDBJ databases">
        <authorList>
            <person name="Amaro Gonzalez C."/>
        </authorList>
    </citation>
    <scope>NUCLEOTIDE SEQUENCE</scope>
</reference>
<accession>A0A0E9QA68</accession>
<organism evidence="1">
    <name type="scientific">Anguilla anguilla</name>
    <name type="common">European freshwater eel</name>
    <name type="synonym">Muraena anguilla</name>
    <dbReference type="NCBI Taxonomy" id="7936"/>
    <lineage>
        <taxon>Eukaryota</taxon>
        <taxon>Metazoa</taxon>
        <taxon>Chordata</taxon>
        <taxon>Craniata</taxon>
        <taxon>Vertebrata</taxon>
        <taxon>Euteleostomi</taxon>
        <taxon>Actinopterygii</taxon>
        <taxon>Neopterygii</taxon>
        <taxon>Teleostei</taxon>
        <taxon>Anguilliformes</taxon>
        <taxon>Anguillidae</taxon>
        <taxon>Anguilla</taxon>
    </lineage>
</organism>
<evidence type="ECO:0000313" key="1">
    <source>
        <dbReference type="EMBL" id="JAH13417.1"/>
    </source>
</evidence>
<proteinExistence type="predicted"/>